<dbReference type="FunFam" id="3.90.870.10:FF:000007">
    <property type="entry name" value="YrdC N6-threonylcarbamoyltransferase domain containing"/>
    <property type="match status" value="1"/>
</dbReference>
<dbReference type="GO" id="GO:0005739">
    <property type="term" value="C:mitochondrion"/>
    <property type="evidence" value="ECO:0007669"/>
    <property type="project" value="UniProtKB-SubCell"/>
</dbReference>
<evidence type="ECO:0000256" key="6">
    <source>
        <dbReference type="ARBA" id="ARBA00015492"/>
    </source>
</evidence>
<keyword evidence="9" id="KW-0808">Transferase</keyword>
<dbReference type="PROSITE" id="PS51163">
    <property type="entry name" value="YRDC"/>
    <property type="match status" value="1"/>
</dbReference>
<dbReference type="GO" id="GO:0000049">
    <property type="term" value="F:tRNA binding"/>
    <property type="evidence" value="ECO:0007669"/>
    <property type="project" value="TreeGrafter"/>
</dbReference>
<evidence type="ECO:0000256" key="14">
    <source>
        <dbReference type="ARBA" id="ARBA00058524"/>
    </source>
</evidence>
<accession>A0AAF3F4B7</accession>
<evidence type="ECO:0000256" key="15">
    <source>
        <dbReference type="ARBA" id="ARBA00063146"/>
    </source>
</evidence>
<evidence type="ECO:0000256" key="1">
    <source>
        <dbReference type="ARBA" id="ARBA00004173"/>
    </source>
</evidence>
<dbReference type="InterPro" id="IPR017945">
    <property type="entry name" value="DHBP_synth_RibB-like_a/b_dom"/>
</dbReference>
<keyword evidence="12" id="KW-0472">Membrane</keyword>
<keyword evidence="7" id="KW-1003">Cell membrane</keyword>
<proteinExistence type="inferred from homology"/>
<keyword evidence="8" id="KW-0963">Cytoplasm</keyword>
<evidence type="ECO:0000256" key="8">
    <source>
        <dbReference type="ARBA" id="ARBA00022490"/>
    </source>
</evidence>
<evidence type="ECO:0000256" key="12">
    <source>
        <dbReference type="ARBA" id="ARBA00023136"/>
    </source>
</evidence>
<dbReference type="NCBIfam" id="TIGR00057">
    <property type="entry name" value="L-threonylcarbamoyladenylate synthase"/>
    <property type="match status" value="1"/>
</dbReference>
<organism evidence="17 18">
    <name type="scientific">Mesorhabditis belari</name>
    <dbReference type="NCBI Taxonomy" id="2138241"/>
    <lineage>
        <taxon>Eukaryota</taxon>
        <taxon>Metazoa</taxon>
        <taxon>Ecdysozoa</taxon>
        <taxon>Nematoda</taxon>
        <taxon>Chromadorea</taxon>
        <taxon>Rhabditida</taxon>
        <taxon>Rhabditina</taxon>
        <taxon>Rhabditomorpha</taxon>
        <taxon>Rhabditoidea</taxon>
        <taxon>Rhabditidae</taxon>
        <taxon>Mesorhabditinae</taxon>
        <taxon>Mesorhabditis</taxon>
    </lineage>
</organism>
<name>A0AAF3F4B7_9BILA</name>
<evidence type="ECO:0000313" key="18">
    <source>
        <dbReference type="WBParaSite" id="MBELARI_LOCUS21429"/>
    </source>
</evidence>
<evidence type="ECO:0000256" key="7">
    <source>
        <dbReference type="ARBA" id="ARBA00022475"/>
    </source>
</evidence>
<comment type="similarity">
    <text evidence="4">Belongs to the SUA5 family.</text>
</comment>
<protein>
    <recommendedName>
        <fullName evidence="6">Threonylcarbamoyl-AMP synthase</fullName>
        <ecNumber evidence="5">2.7.7.87</ecNumber>
    </recommendedName>
</protein>
<reference evidence="18" key="1">
    <citation type="submission" date="2024-02" db="UniProtKB">
        <authorList>
            <consortium name="WormBaseParasite"/>
        </authorList>
    </citation>
    <scope>IDENTIFICATION</scope>
</reference>
<evidence type="ECO:0000256" key="9">
    <source>
        <dbReference type="ARBA" id="ARBA00022679"/>
    </source>
</evidence>
<comment type="subunit">
    <text evidence="15">Interacts with RSC1A1.</text>
</comment>
<dbReference type="InterPro" id="IPR006070">
    <property type="entry name" value="Sua5-like_dom"/>
</dbReference>
<dbReference type="SUPFAM" id="SSF55821">
    <property type="entry name" value="YrdC/RibB"/>
    <property type="match status" value="1"/>
</dbReference>
<comment type="catalytic activity">
    <reaction evidence="13">
        <text>L-threonine + hydrogencarbonate + ATP = L-threonylcarbamoyladenylate + diphosphate + H2O</text>
        <dbReference type="Rhea" id="RHEA:36407"/>
        <dbReference type="ChEBI" id="CHEBI:15377"/>
        <dbReference type="ChEBI" id="CHEBI:17544"/>
        <dbReference type="ChEBI" id="CHEBI:30616"/>
        <dbReference type="ChEBI" id="CHEBI:33019"/>
        <dbReference type="ChEBI" id="CHEBI:57926"/>
        <dbReference type="ChEBI" id="CHEBI:73682"/>
        <dbReference type="EC" id="2.7.7.87"/>
    </reaction>
</comment>
<comment type="subcellular location">
    <subcellularLocation>
        <location evidence="2">Cell membrane</location>
        <topology evidence="2">Peripheral membrane protein</topology>
    </subcellularLocation>
    <subcellularLocation>
        <location evidence="3">Cytoplasm</location>
    </subcellularLocation>
    <subcellularLocation>
        <location evidence="1">Mitochondrion</location>
    </subcellularLocation>
</comment>
<dbReference type="WBParaSite" id="MBELARI_LOCUS21429">
    <property type="protein sequence ID" value="MBELARI_LOCUS21429"/>
    <property type="gene ID" value="MBELARI_LOCUS21429"/>
</dbReference>
<evidence type="ECO:0000313" key="17">
    <source>
        <dbReference type="Proteomes" id="UP000887575"/>
    </source>
</evidence>
<keyword evidence="10" id="KW-0809">Transit peptide</keyword>
<evidence type="ECO:0000256" key="3">
    <source>
        <dbReference type="ARBA" id="ARBA00004496"/>
    </source>
</evidence>
<evidence type="ECO:0000256" key="10">
    <source>
        <dbReference type="ARBA" id="ARBA00022946"/>
    </source>
</evidence>
<evidence type="ECO:0000256" key="13">
    <source>
        <dbReference type="ARBA" id="ARBA00048366"/>
    </source>
</evidence>
<dbReference type="GO" id="GO:0003725">
    <property type="term" value="F:double-stranded RNA binding"/>
    <property type="evidence" value="ECO:0007669"/>
    <property type="project" value="InterPro"/>
</dbReference>
<dbReference type="GO" id="GO:0006450">
    <property type="term" value="P:regulation of translational fidelity"/>
    <property type="evidence" value="ECO:0007669"/>
    <property type="project" value="TreeGrafter"/>
</dbReference>
<dbReference type="GO" id="GO:0005886">
    <property type="term" value="C:plasma membrane"/>
    <property type="evidence" value="ECO:0007669"/>
    <property type="project" value="UniProtKB-SubCell"/>
</dbReference>
<dbReference type="EC" id="2.7.7.87" evidence="5"/>
<dbReference type="PANTHER" id="PTHR17490">
    <property type="entry name" value="SUA5"/>
    <property type="match status" value="1"/>
</dbReference>
<dbReference type="GO" id="GO:0061710">
    <property type="term" value="F:L-threonylcarbamoyladenylate synthase"/>
    <property type="evidence" value="ECO:0007669"/>
    <property type="project" value="UniProtKB-EC"/>
</dbReference>
<keyword evidence="17" id="KW-1185">Reference proteome</keyword>
<dbReference type="Proteomes" id="UP000887575">
    <property type="component" value="Unassembled WGS sequence"/>
</dbReference>
<evidence type="ECO:0000256" key="2">
    <source>
        <dbReference type="ARBA" id="ARBA00004202"/>
    </source>
</evidence>
<evidence type="ECO:0000259" key="16">
    <source>
        <dbReference type="PROSITE" id="PS51163"/>
    </source>
</evidence>
<dbReference type="Pfam" id="PF01300">
    <property type="entry name" value="Sua5_yciO_yrdC"/>
    <property type="match status" value="1"/>
</dbReference>
<evidence type="ECO:0000256" key="5">
    <source>
        <dbReference type="ARBA" id="ARBA00012584"/>
    </source>
</evidence>
<dbReference type="InterPro" id="IPR050156">
    <property type="entry name" value="TC-AMP_synthase_SUA5"/>
</dbReference>
<dbReference type="AlphaFoldDB" id="A0AAF3F4B7"/>
<comment type="function">
    <text evidence="14">Cytoplasmic and mitochondrial threonylcarbamoyl-AMP synthase required for the formation of a threonylcarbamoyl group on adenosine at position 37 (t(6)A37) in tRNAs that read codons beginning with adenine. Catalyzes the conversion of L-threonine, HCO(3)(-)/CO(2) and ATP to give threonylcarbamoyl-AMP (TC-AMP) as the acyladenylate intermediate, with the release of diphosphate. Participates in t(6)A37 formation in cytoplasmic and mitochondrial tRNAs. May regulate the activity of some transporters.</text>
</comment>
<sequence length="227" mass="24167">MPLSGLSKVLRLSSESIEEALEAACRILLNGGIVALPTDTIYGLTTTLENSNKLYALKRRSGAKPLGIFVSSWEEIKKIADSSIVDQELLSSLLPGPVTLLFERAAALPSFFNPGVSVVGVRVPKYHFVQELSKRVGVPLAQTSANISGDTSPLSIADFEHLIPLIDLVIDGGVLGNNTAPLGSTVVDLSRPGFFHIIRPGCAEKATCQTLLKNGLEETNGDETSKL</sequence>
<evidence type="ECO:0000256" key="4">
    <source>
        <dbReference type="ARBA" id="ARBA00007663"/>
    </source>
</evidence>
<dbReference type="PANTHER" id="PTHR17490:SF10">
    <property type="entry name" value="THREONYLCARBAMOYL-AMP SYNTHASE"/>
    <property type="match status" value="1"/>
</dbReference>
<dbReference type="Gene3D" id="3.90.870.10">
    <property type="entry name" value="DHBP synthase"/>
    <property type="match status" value="1"/>
</dbReference>
<keyword evidence="11" id="KW-0496">Mitochondrion</keyword>
<evidence type="ECO:0000256" key="11">
    <source>
        <dbReference type="ARBA" id="ARBA00023128"/>
    </source>
</evidence>
<feature type="domain" description="YrdC-like" evidence="16">
    <location>
        <begin position="18"/>
        <end position="203"/>
    </location>
</feature>